<comment type="caution">
    <text evidence="8">The sequence shown here is derived from an EMBL/GenBank/DDBJ whole genome shotgun (WGS) entry which is preliminary data.</text>
</comment>
<dbReference type="GO" id="GO:0005737">
    <property type="term" value="C:cytoplasm"/>
    <property type="evidence" value="ECO:0007669"/>
    <property type="project" value="TreeGrafter"/>
</dbReference>
<gene>
    <name evidence="6 8" type="primary">purN</name>
    <name evidence="8" type="ORF">rosag_29130</name>
</gene>
<dbReference type="EC" id="2.1.2.2" evidence="6"/>
<evidence type="ECO:0000256" key="2">
    <source>
        <dbReference type="ARBA" id="ARBA00022679"/>
    </source>
</evidence>
<dbReference type="InterPro" id="IPR004607">
    <property type="entry name" value="GART"/>
</dbReference>
<evidence type="ECO:0000256" key="1">
    <source>
        <dbReference type="ARBA" id="ARBA00005054"/>
    </source>
</evidence>
<comment type="function">
    <text evidence="6">Catalyzes the transfer of a formyl group from 10-formyltetrahydrofolate to 5-phospho-ribosyl-glycinamide (GAR), producing 5-phospho-ribosyl-N-formylglycinamide (FGAR) and tetrahydrofolate.</text>
</comment>
<evidence type="ECO:0000256" key="3">
    <source>
        <dbReference type="ARBA" id="ARBA00022755"/>
    </source>
</evidence>
<dbReference type="GO" id="GO:0006189">
    <property type="term" value="P:'de novo' IMP biosynthetic process"/>
    <property type="evidence" value="ECO:0007669"/>
    <property type="project" value="UniProtKB-UniRule"/>
</dbReference>
<evidence type="ECO:0000256" key="5">
    <source>
        <dbReference type="ARBA" id="ARBA00047664"/>
    </source>
</evidence>
<proteinExistence type="inferred from homology"/>
<keyword evidence="3 6" id="KW-0658">Purine biosynthesis</keyword>
<organism evidence="8 9">
    <name type="scientific">Roseisolibacter agri</name>
    <dbReference type="NCBI Taxonomy" id="2014610"/>
    <lineage>
        <taxon>Bacteria</taxon>
        <taxon>Pseudomonadati</taxon>
        <taxon>Gemmatimonadota</taxon>
        <taxon>Gemmatimonadia</taxon>
        <taxon>Gemmatimonadales</taxon>
        <taxon>Gemmatimonadaceae</taxon>
        <taxon>Roseisolibacter</taxon>
    </lineage>
</organism>
<comment type="pathway">
    <text evidence="1 6">Purine metabolism; IMP biosynthesis via de novo pathway; N(2)-formyl-N(1)-(5-phospho-D-ribosyl)glycinamide from N(1)-(5-phospho-D-ribosyl)glycinamide (10-formyl THF route): step 1/1.</text>
</comment>
<comment type="caution">
    <text evidence="6">Lacks conserved residue(s) required for the propagation of feature annotation.</text>
</comment>
<evidence type="ECO:0000256" key="6">
    <source>
        <dbReference type="HAMAP-Rule" id="MF_01930"/>
    </source>
</evidence>
<dbReference type="Pfam" id="PF00551">
    <property type="entry name" value="Formyl_trans_N"/>
    <property type="match status" value="1"/>
</dbReference>
<feature type="active site" description="Proton donor" evidence="6">
    <location>
        <position position="106"/>
    </location>
</feature>
<dbReference type="HAMAP" id="MF_01930">
    <property type="entry name" value="PurN"/>
    <property type="match status" value="1"/>
</dbReference>
<dbReference type="NCBIfam" id="TIGR00639">
    <property type="entry name" value="PurN"/>
    <property type="match status" value="1"/>
</dbReference>
<name>A0AA37QH89_9BACT</name>
<dbReference type="Proteomes" id="UP001161325">
    <property type="component" value="Unassembled WGS sequence"/>
</dbReference>
<protein>
    <recommendedName>
        <fullName evidence="6">Phosphoribosylglycinamide formyltransferase</fullName>
        <ecNumber evidence="6">2.1.2.2</ecNumber>
    </recommendedName>
    <alternativeName>
        <fullName evidence="6">5'-phosphoribosylglycinamide transformylase</fullName>
    </alternativeName>
    <alternativeName>
        <fullName evidence="6">GAR transformylase</fullName>
        <shortName evidence="6">GART</shortName>
    </alternativeName>
</protein>
<keyword evidence="2 6" id="KW-0808">Transferase</keyword>
<dbReference type="InterPro" id="IPR036477">
    <property type="entry name" value="Formyl_transf_N_sf"/>
</dbReference>
<feature type="site" description="Raises pKa of active site His" evidence="6">
    <location>
        <position position="147"/>
    </location>
</feature>
<dbReference type="InterPro" id="IPR002376">
    <property type="entry name" value="Formyl_transf_N"/>
</dbReference>
<feature type="binding site" evidence="6">
    <location>
        <begin position="87"/>
        <end position="90"/>
    </location>
    <ligand>
        <name>(6R)-10-formyltetrahydrofolate</name>
        <dbReference type="ChEBI" id="CHEBI:195366"/>
    </ligand>
</feature>
<evidence type="ECO:0000259" key="7">
    <source>
        <dbReference type="Pfam" id="PF00551"/>
    </source>
</evidence>
<dbReference type="SUPFAM" id="SSF53328">
    <property type="entry name" value="Formyltransferase"/>
    <property type="match status" value="1"/>
</dbReference>
<dbReference type="PANTHER" id="PTHR43369">
    <property type="entry name" value="PHOSPHORIBOSYLGLYCINAMIDE FORMYLTRANSFERASE"/>
    <property type="match status" value="1"/>
</dbReference>
<feature type="binding site" evidence="6">
    <location>
        <position position="104"/>
    </location>
    <ligand>
        <name>(6R)-10-formyltetrahydrofolate</name>
        <dbReference type="ChEBI" id="CHEBI:195366"/>
    </ligand>
</feature>
<feature type="domain" description="Formyl transferase N-terminal" evidence="7">
    <location>
        <begin position="4"/>
        <end position="184"/>
    </location>
</feature>
<dbReference type="PROSITE" id="PS00373">
    <property type="entry name" value="GART"/>
    <property type="match status" value="1"/>
</dbReference>
<dbReference type="AlphaFoldDB" id="A0AA37QH89"/>
<dbReference type="Gene3D" id="3.40.50.170">
    <property type="entry name" value="Formyl transferase, N-terminal domain"/>
    <property type="match status" value="1"/>
</dbReference>
<comment type="catalytic activity">
    <reaction evidence="5 6">
        <text>N(1)-(5-phospho-beta-D-ribosyl)glycinamide + (6R)-10-formyltetrahydrofolate = N(2)-formyl-N(1)-(5-phospho-beta-D-ribosyl)glycinamide + (6S)-5,6,7,8-tetrahydrofolate + H(+)</text>
        <dbReference type="Rhea" id="RHEA:15053"/>
        <dbReference type="ChEBI" id="CHEBI:15378"/>
        <dbReference type="ChEBI" id="CHEBI:57453"/>
        <dbReference type="ChEBI" id="CHEBI:143788"/>
        <dbReference type="ChEBI" id="CHEBI:147286"/>
        <dbReference type="ChEBI" id="CHEBI:195366"/>
        <dbReference type="EC" id="2.1.2.2"/>
    </reaction>
</comment>
<evidence type="ECO:0000313" key="8">
    <source>
        <dbReference type="EMBL" id="GLC26400.1"/>
    </source>
</evidence>
<dbReference type="PANTHER" id="PTHR43369:SF2">
    <property type="entry name" value="PHOSPHORIBOSYLGLYCINAMIDE FORMYLTRANSFERASE"/>
    <property type="match status" value="1"/>
</dbReference>
<feature type="binding site" evidence="6">
    <location>
        <begin position="13"/>
        <end position="15"/>
    </location>
    <ligand>
        <name>N(1)-(5-phospho-beta-D-ribosyl)glycinamide</name>
        <dbReference type="ChEBI" id="CHEBI:143788"/>
    </ligand>
</feature>
<accession>A0AA37QH89</accession>
<dbReference type="EMBL" id="BRXS01000004">
    <property type="protein sequence ID" value="GLC26400.1"/>
    <property type="molecule type" value="Genomic_DNA"/>
</dbReference>
<dbReference type="RefSeq" id="WP_284350852.1">
    <property type="nucleotide sequence ID" value="NZ_BRXS01000004.1"/>
</dbReference>
<sequence length="232" mass="23594">MRARIAALASGGGSNLQALLDHLDALGDARAADVVLVAADKPQAGALARASARGIATAVLHDPSDADALDALLRAHDVSLVVLAGYLKLVPAAVTARFHGRMLNVHPALLPAFGGPGMYGARVHRAVLAAGARVSGPTVHFVDEHYDRGAIVAQWPVPVSARDTPETLAARVLRAEHALLPRVVQAVAAGAVSLDADGRVAGAFAFPPDVPPFALPAAWAPADAGLDAALTS</sequence>
<reference evidence="8" key="1">
    <citation type="submission" date="2022-08" db="EMBL/GenBank/DDBJ databases">
        <title>Draft genome sequencing of Roseisolibacter agri AW1220.</title>
        <authorList>
            <person name="Tobiishi Y."/>
            <person name="Tonouchi A."/>
        </authorList>
    </citation>
    <scope>NUCLEOTIDE SEQUENCE</scope>
    <source>
        <strain evidence="8">AW1220</strain>
    </source>
</reference>
<comment type="similarity">
    <text evidence="4 6">Belongs to the GART family.</text>
</comment>
<evidence type="ECO:0000256" key="4">
    <source>
        <dbReference type="ARBA" id="ARBA00038440"/>
    </source>
</evidence>
<dbReference type="GO" id="GO:0004644">
    <property type="term" value="F:phosphoribosylglycinamide formyltransferase activity"/>
    <property type="evidence" value="ECO:0007669"/>
    <property type="project" value="UniProtKB-UniRule"/>
</dbReference>
<dbReference type="CDD" id="cd08645">
    <property type="entry name" value="FMT_core_GART"/>
    <property type="match status" value="1"/>
</dbReference>
<evidence type="ECO:0000313" key="9">
    <source>
        <dbReference type="Proteomes" id="UP001161325"/>
    </source>
</evidence>
<dbReference type="InterPro" id="IPR001555">
    <property type="entry name" value="GART_AS"/>
</dbReference>
<keyword evidence="9" id="KW-1185">Reference proteome</keyword>